<evidence type="ECO:0000259" key="6">
    <source>
        <dbReference type="PROSITE" id="PS51192"/>
    </source>
</evidence>
<proteinExistence type="predicted"/>
<dbReference type="SMART" id="SM00955">
    <property type="entry name" value="RNB"/>
    <property type="match status" value="1"/>
</dbReference>
<dbReference type="PROSITE" id="PS51194">
    <property type="entry name" value="HELICASE_CTER"/>
    <property type="match status" value="1"/>
</dbReference>
<evidence type="ECO:0000256" key="2">
    <source>
        <dbReference type="ARBA" id="ARBA00022801"/>
    </source>
</evidence>
<evidence type="ECO:0000256" key="4">
    <source>
        <dbReference type="ARBA" id="ARBA00022840"/>
    </source>
</evidence>
<dbReference type="PANTHER" id="PTHR12131:SF1">
    <property type="entry name" value="ATP-DEPENDENT RNA HELICASE SUPV3L1, MITOCHONDRIAL-RELATED"/>
    <property type="match status" value="1"/>
</dbReference>
<feature type="compositionally biased region" description="Basic and acidic residues" evidence="5">
    <location>
        <begin position="796"/>
        <end position="813"/>
    </location>
</feature>
<feature type="region of interest" description="Disordered" evidence="5">
    <location>
        <begin position="901"/>
        <end position="925"/>
    </location>
</feature>
<dbReference type="SUPFAM" id="SSF50249">
    <property type="entry name" value="Nucleic acid-binding proteins"/>
    <property type="match status" value="1"/>
</dbReference>
<dbReference type="InterPro" id="IPR012961">
    <property type="entry name" value="Ski2/MTR4_C"/>
</dbReference>
<gene>
    <name evidence="8" type="ORF">CTAYLR_001776</name>
</gene>
<dbReference type="SMART" id="SM00487">
    <property type="entry name" value="DEXDc"/>
    <property type="match status" value="1"/>
</dbReference>
<dbReference type="GO" id="GO:0004386">
    <property type="term" value="F:helicase activity"/>
    <property type="evidence" value="ECO:0007669"/>
    <property type="project" value="UniProtKB-KW"/>
</dbReference>
<dbReference type="CDD" id="cd17921">
    <property type="entry name" value="DEXHc_Ski2"/>
    <property type="match status" value="1"/>
</dbReference>
<evidence type="ECO:0000313" key="8">
    <source>
        <dbReference type="EMBL" id="KAJ8604109.1"/>
    </source>
</evidence>
<evidence type="ECO:0000256" key="1">
    <source>
        <dbReference type="ARBA" id="ARBA00022741"/>
    </source>
</evidence>
<feature type="region of interest" description="Disordered" evidence="5">
    <location>
        <begin position="453"/>
        <end position="481"/>
    </location>
</feature>
<evidence type="ECO:0000313" key="9">
    <source>
        <dbReference type="Proteomes" id="UP001230188"/>
    </source>
</evidence>
<dbReference type="InterPro" id="IPR001650">
    <property type="entry name" value="Helicase_C-like"/>
</dbReference>
<comment type="caution">
    <text evidence="8">The sequence shown here is derived from an EMBL/GenBank/DDBJ whole genome shotgun (WGS) entry which is preliminary data.</text>
</comment>
<dbReference type="SMART" id="SM01142">
    <property type="entry name" value="DSHCT"/>
    <property type="match status" value="1"/>
</dbReference>
<evidence type="ECO:0000259" key="7">
    <source>
        <dbReference type="PROSITE" id="PS51194"/>
    </source>
</evidence>
<dbReference type="GO" id="GO:0016787">
    <property type="term" value="F:hydrolase activity"/>
    <property type="evidence" value="ECO:0007669"/>
    <property type="project" value="UniProtKB-KW"/>
</dbReference>
<organism evidence="8 9">
    <name type="scientific">Chrysophaeum taylorii</name>
    <dbReference type="NCBI Taxonomy" id="2483200"/>
    <lineage>
        <taxon>Eukaryota</taxon>
        <taxon>Sar</taxon>
        <taxon>Stramenopiles</taxon>
        <taxon>Ochrophyta</taxon>
        <taxon>Pelagophyceae</taxon>
        <taxon>Pelagomonadales</taxon>
        <taxon>Pelagomonadaceae</taxon>
        <taxon>Chrysophaeum</taxon>
    </lineage>
</organism>
<reference evidence="8" key="1">
    <citation type="submission" date="2023-01" db="EMBL/GenBank/DDBJ databases">
        <title>Metagenome sequencing of chrysophaentin producing Chrysophaeum taylorii.</title>
        <authorList>
            <person name="Davison J."/>
            <person name="Bewley C."/>
        </authorList>
    </citation>
    <scope>NUCLEOTIDE SEQUENCE</scope>
    <source>
        <strain evidence="8">NIES-1699</strain>
    </source>
</reference>
<dbReference type="Gene3D" id="3.40.50.300">
    <property type="entry name" value="P-loop containing nucleotide triphosphate hydrolases"/>
    <property type="match status" value="2"/>
</dbReference>
<dbReference type="Proteomes" id="UP001230188">
    <property type="component" value="Unassembled WGS sequence"/>
</dbReference>
<accession>A0AAD7UES9</accession>
<dbReference type="Pfam" id="PF08148">
    <property type="entry name" value="DSHCT"/>
    <property type="match status" value="1"/>
</dbReference>
<dbReference type="EMBL" id="JAQMWT010000340">
    <property type="protein sequence ID" value="KAJ8604109.1"/>
    <property type="molecule type" value="Genomic_DNA"/>
</dbReference>
<dbReference type="InterPro" id="IPR001900">
    <property type="entry name" value="RNase_II/R"/>
</dbReference>
<feature type="domain" description="Helicase ATP-binding" evidence="6">
    <location>
        <begin position="525"/>
        <end position="730"/>
    </location>
</feature>
<keyword evidence="3" id="KW-0347">Helicase</keyword>
<dbReference type="SUPFAM" id="SSF52540">
    <property type="entry name" value="P-loop containing nucleoside triphosphate hydrolases"/>
    <property type="match status" value="1"/>
</dbReference>
<keyword evidence="4" id="KW-0067">ATP-binding</keyword>
<dbReference type="Pfam" id="PF00773">
    <property type="entry name" value="RNB"/>
    <property type="match status" value="2"/>
</dbReference>
<name>A0AAD7UES9_9STRA</name>
<keyword evidence="9" id="KW-1185">Reference proteome</keyword>
<dbReference type="Gene3D" id="1.10.3380.30">
    <property type="match status" value="1"/>
</dbReference>
<dbReference type="GO" id="GO:0070478">
    <property type="term" value="P:nuclear-transcribed mRNA catabolic process, 3'-5' exonucleolytic nonsense-mediated decay"/>
    <property type="evidence" value="ECO:0007669"/>
    <property type="project" value="TreeGrafter"/>
</dbReference>
<feature type="compositionally biased region" description="Basic and acidic residues" evidence="5">
    <location>
        <begin position="915"/>
        <end position="925"/>
    </location>
</feature>
<dbReference type="PROSITE" id="PS51192">
    <property type="entry name" value="HELICASE_ATP_BIND_1"/>
    <property type="match status" value="1"/>
</dbReference>
<dbReference type="GO" id="GO:0005524">
    <property type="term" value="F:ATP binding"/>
    <property type="evidence" value="ECO:0007669"/>
    <property type="project" value="UniProtKB-KW"/>
</dbReference>
<dbReference type="GO" id="GO:0055087">
    <property type="term" value="C:Ski complex"/>
    <property type="evidence" value="ECO:0007669"/>
    <property type="project" value="TreeGrafter"/>
</dbReference>
<evidence type="ECO:0008006" key="10">
    <source>
        <dbReference type="Google" id="ProtNLM"/>
    </source>
</evidence>
<protein>
    <recommendedName>
        <fullName evidence="10">RNA helicase</fullName>
    </recommendedName>
</protein>
<feature type="domain" description="Helicase C-terminal" evidence="7">
    <location>
        <begin position="909"/>
        <end position="1099"/>
    </location>
</feature>
<dbReference type="InterPro" id="IPR014001">
    <property type="entry name" value="Helicase_ATP-bd"/>
</dbReference>
<dbReference type="InterPro" id="IPR012340">
    <property type="entry name" value="NA-bd_OB-fold"/>
</dbReference>
<dbReference type="InterPro" id="IPR027417">
    <property type="entry name" value="P-loop_NTPase"/>
</dbReference>
<dbReference type="InterPro" id="IPR050699">
    <property type="entry name" value="RNA-DNA_Helicase"/>
</dbReference>
<sequence>MPEAIGVLRFADRNRYGETGIPTTLLFGGGKKWIVNCKKATKRNHWAKIRVGDDEHRGELVEVLGEVGEHDVELRALQLFFGVQPCRYPPRGDWGLSSSSSSSRRSLPAKLGVFSADNEGTRDIDDALSLSVENKKRVVLGVHVADVASKIGAGSPLFEWARVRGASAYHGSGSVPMLPPELAHDEFSLNQGVRRNTLTLWLTVEDGRVVRRSHERTSVVNADATTYAAFGACSRHEKARDLLRRLSGREAPEDLIAWTMIEYNAYFGELLARSSKWPGGVLRAQADRSLPAVYARSDSVDAGHASLELENYAHCSSPIRRFADLLNQNALLEPTASSEGFGLTGWGDEQLETLNERCAQLHRYHATIDAMELAYLCREAPRVYDAYVDLGDDGECVFVRTEKRRFRVPLRDSYFAEPVAKALGRRRRRREEGPVKVELCGVLAADRTRLRMRLVDDDDDQEEEDEEEEDEDDEERTLPSSARAWIRAASRGREDEDEESPVLLEERVNSVLGYRIDDFQKRCLQVINDPQLDLLAMAPTGSGKTAVALVAILQAFERGKRAVYTSPIKALSNQKFAEFTSWFRKRGLDAHVSLLTGDVKIRSPPGTEKELVICTSEILRNKLVKASGRGGEDVVAAARGAAEAGDEEAAKALATLVADGRLADVDPDLERLGCVVSDEIHYINDVERGAVWEETLMHMPKDVQMVALSATLRDPEHFVAWIESTRGRNGRLVVRPDRHVPLKVGGVNPKTGEFAEFYGTHDTPDRKKGKFDVDQFNALFSRKALEKEAEDSAQKLADKAKARAERDAERQAQRDAYSGGGGGGGGSAAAPPPSSSSSSSQKKKKKAAAGPSPVNFEHECVKLARALDSADKLPGIVFCMSRRLCVRGAHACEALNLLLGTKPQPKKSDEDDAEDAAREKARSERAAATERARRAMHRKHLQRYMPELGELEAYRDIDRLLERGIAYHHSGMLPILREYVELCFQQRLVKLVFATETLAVGVNMPARTVAFSQLDKPDDTGAKEGHRWLRVDEFWQMAGRAGRRGLDEVGYVVYAPKLSVAGLKNLAPLHEVNRMLTGDVQAATSQLDVDRPFVLRHLARGHDSNILKRTLRADQLRRENDVARRRLRDQHAVDAATATSFSAYDAIQLRLNQKLPQKEVKRLTRERRGILDAYPGGADAFLSAKRKATESRKATLAIEKNDTRLEDDWHAAYLWLRDASFLDDDGRLAPRGRAAAAFSDGEPLILGTCVADGAIARLDLPEICAFIALFIPNRCCKDDEPLPADVISSKLSQNLLETFDYADQLAHHLHKDDLPRNLATLVLDWCRTKDIHRIAACVDPHLLGSFVKVIMRVLSYVDALREVLLGLQYYETHNVLDHHADALLFGLVTNESLYLRIDDDDGGGGGSAAS</sequence>
<keyword evidence="2" id="KW-0378">Hydrolase</keyword>
<evidence type="ECO:0000256" key="3">
    <source>
        <dbReference type="ARBA" id="ARBA00022806"/>
    </source>
</evidence>
<dbReference type="InterPro" id="IPR011545">
    <property type="entry name" value="DEAD/DEAH_box_helicase_dom"/>
</dbReference>
<feature type="compositionally biased region" description="Gly residues" evidence="5">
    <location>
        <begin position="818"/>
        <end position="827"/>
    </location>
</feature>
<dbReference type="PANTHER" id="PTHR12131">
    <property type="entry name" value="ATP-DEPENDENT RNA AND DNA HELICASE"/>
    <property type="match status" value="1"/>
</dbReference>
<dbReference type="SMART" id="SM00490">
    <property type="entry name" value="HELICc"/>
    <property type="match status" value="1"/>
</dbReference>
<keyword evidence="1" id="KW-0547">Nucleotide-binding</keyword>
<feature type="region of interest" description="Disordered" evidence="5">
    <location>
        <begin position="796"/>
        <end position="853"/>
    </location>
</feature>
<dbReference type="GO" id="GO:0003723">
    <property type="term" value="F:RNA binding"/>
    <property type="evidence" value="ECO:0007669"/>
    <property type="project" value="InterPro"/>
</dbReference>
<dbReference type="Pfam" id="PF00271">
    <property type="entry name" value="Helicase_C"/>
    <property type="match status" value="1"/>
</dbReference>
<evidence type="ECO:0000256" key="5">
    <source>
        <dbReference type="SAM" id="MobiDB-lite"/>
    </source>
</evidence>
<dbReference type="GO" id="GO:0004540">
    <property type="term" value="F:RNA nuclease activity"/>
    <property type="evidence" value="ECO:0007669"/>
    <property type="project" value="InterPro"/>
</dbReference>
<feature type="compositionally biased region" description="Acidic residues" evidence="5">
    <location>
        <begin position="456"/>
        <end position="475"/>
    </location>
</feature>
<dbReference type="Pfam" id="PF00270">
    <property type="entry name" value="DEAD"/>
    <property type="match status" value="1"/>
</dbReference>